<dbReference type="InterPro" id="IPR052779">
    <property type="entry name" value="WDR62"/>
</dbReference>
<evidence type="ECO:0000313" key="2">
    <source>
        <dbReference type="EMBL" id="RPA86214.1"/>
    </source>
</evidence>
<proteinExistence type="predicted"/>
<dbReference type="Pfam" id="PF00400">
    <property type="entry name" value="WD40"/>
    <property type="match status" value="3"/>
</dbReference>
<sequence>MASPLFAPFSKSSAPNLRVPPTLSPGFTTPSRASSRSTAYTHKRTSSGSAENGLFLRRVIGCSTTAFASHAPSRSFAYTAGAAAVVVQLDEDLEFTQRFFRARPNAPTISVPSIPPPTSDKGRTSVGVRDNLFGYVSPAPSTPFVGGVGGGGNVNDDSPSTKIWSSKERIKAATCVAFSPDGKWLAVGESGYNPRVLIFSLAPDASSDLPVAAMAEHTFGVRKVAFSPCSRYLASIGTINDGFVYIWSLTTARTTTVRLHSSNKCTSVVKDMAWMGRNLITVGTRHVKVWRNEEEPRPHSPGARVLHGRNAVLGALSDAVMTCVVGISDTRAMVCSEKGDICMLDEDGQRLAKVADAEFGVSCIAVDADYQTAWIAGRNGNIRAFVIKAMMPSTPPLSPSTSRSSSPVVPEGCKTANVVALASMFGHLFTLDSNHSIKIMSMKPLGGVLLPDITVRELPAHKDAVMGIRLVPPTSNLDAAFYTWSAGGMVIFWDMQGVMKGQFEVELEQPADLNDELLLNELKVVRVSKRGDFFVSGDKYGVLRVIDGIDRSIQYIVKAHGSEIMDAVLYEDDEITAIVTCGRDRAVQVFTKVAGSWTLAQTLEDHTACVGQVLLLDGCNKLISCSTDRTIVMRDLVRREGIPSIAYVPSRIQNLKTSPIHMTPISDDSSTLYVATIDKQIQKYDVETGKTLQSFRAADDNGEAVVMDALVLGKDRQMASRPRFIAGIATSDKSIRLYDMNGTLIDKEWGHTEGVTDIVLLENDDDANSILISTGTDGTIMFWEFIQKPAKRSDSDSEDGAPKPTPKEVTASRAPIRRVLSKQELLDGGASPRTPIGTPLPKEEGKDYLGGASTPVNGRSPPRTLKKKTSAMSIKGKSSRVSNIGFGTPTPVQSDKNVQMGGGIGSLAPEIGIRRSSRNKTSTPPEDIPPIPPRKSSYTNDTQSTRSIKSTRKDREDPNLTLDALAGNLSRNLRAFRKKVENSQDTPRSDVLRDLEKELGLTRQVLTNGGTPKKDPAQDGIVAQLLDQYSDRLLDMLSAKLDDRLNLSVGGSSDSRRGSVATTEDDGQSISDMSVSGNGEDKY</sequence>
<dbReference type="SMART" id="SM00564">
    <property type="entry name" value="PQQ"/>
    <property type="match status" value="2"/>
</dbReference>
<dbReference type="OrthoDB" id="6252103at2759"/>
<dbReference type="SMART" id="SM00320">
    <property type="entry name" value="WD40"/>
    <property type="match status" value="9"/>
</dbReference>
<feature type="compositionally biased region" description="Polar residues" evidence="1">
    <location>
        <begin position="1068"/>
        <end position="1077"/>
    </location>
</feature>
<dbReference type="InterPro" id="IPR018391">
    <property type="entry name" value="PQQ_b-propeller_rpt"/>
</dbReference>
<evidence type="ECO:0000256" key="1">
    <source>
        <dbReference type="SAM" id="MobiDB-lite"/>
    </source>
</evidence>
<protein>
    <submittedName>
        <fullName evidence="2">WD40 repeat-like protein</fullName>
    </submittedName>
</protein>
<evidence type="ECO:0000313" key="3">
    <source>
        <dbReference type="Proteomes" id="UP000275078"/>
    </source>
</evidence>
<feature type="compositionally biased region" description="Polar residues" evidence="1">
    <location>
        <begin position="936"/>
        <end position="948"/>
    </location>
</feature>
<dbReference type="PANTHER" id="PTHR45589:SF1">
    <property type="entry name" value="WD REPEAT DOMAIN 62, ISOFORM G"/>
    <property type="match status" value="1"/>
</dbReference>
<gene>
    <name evidence="2" type="ORF">BJ508DRAFT_148000</name>
</gene>
<dbReference type="InterPro" id="IPR015943">
    <property type="entry name" value="WD40/YVTN_repeat-like_dom_sf"/>
</dbReference>
<accession>A0A3N4IX51</accession>
<keyword evidence="3" id="KW-1185">Reference proteome</keyword>
<feature type="region of interest" description="Disordered" evidence="1">
    <location>
        <begin position="1044"/>
        <end position="1083"/>
    </location>
</feature>
<dbReference type="InterPro" id="IPR036322">
    <property type="entry name" value="WD40_repeat_dom_sf"/>
</dbReference>
<reference evidence="2 3" key="1">
    <citation type="journal article" date="2018" name="Nat. Ecol. Evol.">
        <title>Pezizomycetes genomes reveal the molecular basis of ectomycorrhizal truffle lifestyle.</title>
        <authorList>
            <person name="Murat C."/>
            <person name="Payen T."/>
            <person name="Noel B."/>
            <person name="Kuo A."/>
            <person name="Morin E."/>
            <person name="Chen J."/>
            <person name="Kohler A."/>
            <person name="Krizsan K."/>
            <person name="Balestrini R."/>
            <person name="Da Silva C."/>
            <person name="Montanini B."/>
            <person name="Hainaut M."/>
            <person name="Levati E."/>
            <person name="Barry K.W."/>
            <person name="Belfiori B."/>
            <person name="Cichocki N."/>
            <person name="Clum A."/>
            <person name="Dockter R.B."/>
            <person name="Fauchery L."/>
            <person name="Guy J."/>
            <person name="Iotti M."/>
            <person name="Le Tacon F."/>
            <person name="Lindquist E.A."/>
            <person name="Lipzen A."/>
            <person name="Malagnac F."/>
            <person name="Mello A."/>
            <person name="Molinier V."/>
            <person name="Miyauchi S."/>
            <person name="Poulain J."/>
            <person name="Riccioni C."/>
            <person name="Rubini A."/>
            <person name="Sitrit Y."/>
            <person name="Splivallo R."/>
            <person name="Traeger S."/>
            <person name="Wang M."/>
            <person name="Zifcakova L."/>
            <person name="Wipf D."/>
            <person name="Zambonelli A."/>
            <person name="Paolocci F."/>
            <person name="Nowrousian M."/>
            <person name="Ottonello S."/>
            <person name="Baldrian P."/>
            <person name="Spatafora J.W."/>
            <person name="Henrissat B."/>
            <person name="Nagy L.G."/>
            <person name="Aury J.M."/>
            <person name="Wincker P."/>
            <person name="Grigoriev I.V."/>
            <person name="Bonfante P."/>
            <person name="Martin F.M."/>
        </authorList>
    </citation>
    <scope>NUCLEOTIDE SEQUENCE [LARGE SCALE GENOMIC DNA]</scope>
    <source>
        <strain evidence="2 3">RN42</strain>
    </source>
</reference>
<feature type="compositionally biased region" description="Low complexity" evidence="1">
    <location>
        <begin position="28"/>
        <end position="40"/>
    </location>
</feature>
<feature type="region of interest" description="Disordered" evidence="1">
    <location>
        <begin position="17"/>
        <end position="47"/>
    </location>
</feature>
<name>A0A3N4IX51_ASCIM</name>
<dbReference type="PANTHER" id="PTHR45589">
    <property type="entry name" value="WD REPEAT DOMAIN 62, ISOFORM G"/>
    <property type="match status" value="1"/>
</dbReference>
<feature type="region of interest" description="Disordered" evidence="1">
    <location>
        <begin position="791"/>
        <end position="959"/>
    </location>
</feature>
<dbReference type="Proteomes" id="UP000275078">
    <property type="component" value="Unassembled WGS sequence"/>
</dbReference>
<dbReference type="InterPro" id="IPR001680">
    <property type="entry name" value="WD40_rpt"/>
</dbReference>
<dbReference type="Gene3D" id="2.130.10.10">
    <property type="entry name" value="YVTN repeat-like/Quinoprotein amine dehydrogenase"/>
    <property type="match status" value="3"/>
</dbReference>
<dbReference type="AlphaFoldDB" id="A0A3N4IX51"/>
<dbReference type="EMBL" id="ML119650">
    <property type="protein sequence ID" value="RPA86214.1"/>
    <property type="molecule type" value="Genomic_DNA"/>
</dbReference>
<dbReference type="STRING" id="1160509.A0A3N4IX51"/>
<dbReference type="SUPFAM" id="SSF50978">
    <property type="entry name" value="WD40 repeat-like"/>
    <property type="match status" value="2"/>
</dbReference>
<organism evidence="2 3">
    <name type="scientific">Ascobolus immersus RN42</name>
    <dbReference type="NCBI Taxonomy" id="1160509"/>
    <lineage>
        <taxon>Eukaryota</taxon>
        <taxon>Fungi</taxon>
        <taxon>Dikarya</taxon>
        <taxon>Ascomycota</taxon>
        <taxon>Pezizomycotina</taxon>
        <taxon>Pezizomycetes</taxon>
        <taxon>Pezizales</taxon>
        <taxon>Ascobolaceae</taxon>
        <taxon>Ascobolus</taxon>
    </lineage>
</organism>